<organism evidence="3 5">
    <name type="scientific">Bosea thiooxidans</name>
    <dbReference type="NCBI Taxonomy" id="53254"/>
    <lineage>
        <taxon>Bacteria</taxon>
        <taxon>Pseudomonadati</taxon>
        <taxon>Pseudomonadota</taxon>
        <taxon>Alphaproteobacteria</taxon>
        <taxon>Hyphomicrobiales</taxon>
        <taxon>Boseaceae</taxon>
        <taxon>Bosea</taxon>
    </lineage>
</organism>
<evidence type="ECO:0000313" key="3">
    <source>
        <dbReference type="EMBL" id="KQK29670.1"/>
    </source>
</evidence>
<gene>
    <name evidence="3" type="ORF">ARD30_17070</name>
    <name evidence="4" type="ORF">SAMN05660750_00745</name>
</gene>
<dbReference type="EMBL" id="FUYX01000002">
    <property type="protein sequence ID" value="SKB45186.1"/>
    <property type="molecule type" value="Genomic_DNA"/>
</dbReference>
<dbReference type="SMART" id="SM00822">
    <property type="entry name" value="PKS_KR"/>
    <property type="match status" value="1"/>
</dbReference>
<dbReference type="PANTHER" id="PTHR42879">
    <property type="entry name" value="3-OXOACYL-(ACYL-CARRIER-PROTEIN) REDUCTASE"/>
    <property type="match status" value="1"/>
</dbReference>
<dbReference type="NCBIfam" id="NF009466">
    <property type="entry name" value="PRK12826.1-2"/>
    <property type="match status" value="1"/>
</dbReference>
<dbReference type="PRINTS" id="PR00080">
    <property type="entry name" value="SDRFAMILY"/>
</dbReference>
<name>A0A0Q3PIU2_9HYPH</name>
<dbReference type="AlphaFoldDB" id="A0A0Q3PIU2"/>
<feature type="domain" description="Ketoreductase" evidence="2">
    <location>
        <begin position="3"/>
        <end position="184"/>
    </location>
</feature>
<dbReference type="InterPro" id="IPR002347">
    <property type="entry name" value="SDR_fam"/>
</dbReference>
<proteinExistence type="inferred from homology"/>
<dbReference type="Gene3D" id="3.40.50.720">
    <property type="entry name" value="NAD(P)-binding Rossmann-like Domain"/>
    <property type="match status" value="1"/>
</dbReference>
<dbReference type="EMBL" id="LMAR01000046">
    <property type="protein sequence ID" value="KQK29670.1"/>
    <property type="molecule type" value="Genomic_DNA"/>
</dbReference>
<evidence type="ECO:0000313" key="4">
    <source>
        <dbReference type="EMBL" id="SKB45186.1"/>
    </source>
</evidence>
<evidence type="ECO:0000256" key="1">
    <source>
        <dbReference type="ARBA" id="ARBA00006484"/>
    </source>
</evidence>
<dbReference type="NCBIfam" id="NF005559">
    <property type="entry name" value="PRK07231.1"/>
    <property type="match status" value="1"/>
</dbReference>
<dbReference type="FunFam" id="3.40.50.720:FF:000084">
    <property type="entry name" value="Short-chain dehydrogenase reductase"/>
    <property type="match status" value="1"/>
</dbReference>
<dbReference type="CDD" id="cd05233">
    <property type="entry name" value="SDR_c"/>
    <property type="match status" value="1"/>
</dbReference>
<reference evidence="3 5" key="1">
    <citation type="submission" date="2015-10" db="EMBL/GenBank/DDBJ databases">
        <title>Draft genome of Bosea thiooxidans.</title>
        <authorList>
            <person name="Wang X."/>
        </authorList>
    </citation>
    <scope>NUCLEOTIDE SEQUENCE [LARGE SCALE GENOMIC DNA]</scope>
    <source>
        <strain evidence="3 5">CGMCC 9174</strain>
    </source>
</reference>
<dbReference type="OrthoDB" id="9790146at2"/>
<protein>
    <submittedName>
        <fullName evidence="3">3-oxoacyl-ACP reductase</fullName>
    </submittedName>
    <submittedName>
        <fullName evidence="4">3-oxoacyl-[acyl-carrier protein] reductase</fullName>
    </submittedName>
</protein>
<evidence type="ECO:0000313" key="6">
    <source>
        <dbReference type="Proteomes" id="UP000190130"/>
    </source>
</evidence>
<dbReference type="Proteomes" id="UP000051562">
    <property type="component" value="Unassembled WGS sequence"/>
</dbReference>
<dbReference type="SUPFAM" id="SSF51735">
    <property type="entry name" value="NAD(P)-binding Rossmann-fold domains"/>
    <property type="match status" value="1"/>
</dbReference>
<evidence type="ECO:0000313" key="5">
    <source>
        <dbReference type="Proteomes" id="UP000051562"/>
    </source>
</evidence>
<keyword evidence="5" id="KW-1185">Reference proteome</keyword>
<dbReference type="STRING" id="53254.SAMN05660750_00745"/>
<dbReference type="PANTHER" id="PTHR42879:SF2">
    <property type="entry name" value="3-OXOACYL-[ACYL-CARRIER-PROTEIN] REDUCTASE FABG"/>
    <property type="match status" value="1"/>
</dbReference>
<sequence length="248" mass="26328">MTRHAIVTGASRGIGRAIALGLAERGYDLALTDIGPQQATLASVAGEVAERGRRCVTILADVSNPEDCRRSAAEAVRGLGHVDALVNNAGILKLASIEELTPELWDTTLAVNARGVFQMTQALIPHMRERRYGRIVNIASLAARTGGPGQSHYAASKSAVVGFTRVSSMELGQHGITVNAVCPGIIQTEMGMNNLRDPERVAYFEKVTDLHRLGNPEDVVGPVAFFASDDSAFVTGQALNVDGGIFYS</sequence>
<dbReference type="Proteomes" id="UP000190130">
    <property type="component" value="Unassembled WGS sequence"/>
</dbReference>
<comment type="similarity">
    <text evidence="1">Belongs to the short-chain dehydrogenases/reductases (SDR) family.</text>
</comment>
<accession>A0A0Q3PIU2</accession>
<reference evidence="4 6" key="2">
    <citation type="submission" date="2017-02" db="EMBL/GenBank/DDBJ databases">
        <authorList>
            <person name="Peterson S.W."/>
        </authorList>
    </citation>
    <scope>NUCLEOTIDE SEQUENCE [LARGE SCALE GENOMIC DNA]</scope>
    <source>
        <strain evidence="4 6">DSM 9653</strain>
    </source>
</reference>
<dbReference type="InterPro" id="IPR050259">
    <property type="entry name" value="SDR"/>
</dbReference>
<dbReference type="Pfam" id="PF13561">
    <property type="entry name" value="adh_short_C2"/>
    <property type="match status" value="1"/>
</dbReference>
<dbReference type="RefSeq" id="WP_055729114.1">
    <property type="nucleotide sequence ID" value="NZ_FUYX01000002.1"/>
</dbReference>
<dbReference type="InterPro" id="IPR036291">
    <property type="entry name" value="NAD(P)-bd_dom_sf"/>
</dbReference>
<evidence type="ECO:0000259" key="2">
    <source>
        <dbReference type="SMART" id="SM00822"/>
    </source>
</evidence>
<dbReference type="InterPro" id="IPR057326">
    <property type="entry name" value="KR_dom"/>
</dbReference>
<dbReference type="PRINTS" id="PR00081">
    <property type="entry name" value="GDHRDH"/>
</dbReference>